<organism evidence="3 4">
    <name type="scientific">Clohesyomyces aquaticus</name>
    <dbReference type="NCBI Taxonomy" id="1231657"/>
    <lineage>
        <taxon>Eukaryota</taxon>
        <taxon>Fungi</taxon>
        <taxon>Dikarya</taxon>
        <taxon>Ascomycota</taxon>
        <taxon>Pezizomycotina</taxon>
        <taxon>Dothideomycetes</taxon>
        <taxon>Pleosporomycetidae</taxon>
        <taxon>Pleosporales</taxon>
        <taxon>Lindgomycetaceae</taxon>
        <taxon>Clohesyomyces</taxon>
    </lineage>
</organism>
<protein>
    <submittedName>
        <fullName evidence="3">Uncharacterized protein</fullName>
    </submittedName>
</protein>
<feature type="compositionally biased region" description="Pro residues" evidence="2">
    <location>
        <begin position="361"/>
        <end position="374"/>
    </location>
</feature>
<name>A0A1Y1ZY65_9PLEO</name>
<evidence type="ECO:0000256" key="2">
    <source>
        <dbReference type="SAM" id="MobiDB-lite"/>
    </source>
</evidence>
<feature type="compositionally biased region" description="Basic residues" evidence="2">
    <location>
        <begin position="710"/>
        <end position="719"/>
    </location>
</feature>
<keyword evidence="1" id="KW-0175">Coiled coil</keyword>
<evidence type="ECO:0000313" key="4">
    <source>
        <dbReference type="Proteomes" id="UP000193144"/>
    </source>
</evidence>
<dbReference type="AlphaFoldDB" id="A0A1Y1ZY65"/>
<feature type="compositionally biased region" description="Gly residues" evidence="2">
    <location>
        <begin position="327"/>
        <end position="337"/>
    </location>
</feature>
<feature type="compositionally biased region" description="Basic and acidic residues" evidence="2">
    <location>
        <begin position="797"/>
        <end position="813"/>
    </location>
</feature>
<feature type="region of interest" description="Disordered" evidence="2">
    <location>
        <begin position="700"/>
        <end position="868"/>
    </location>
</feature>
<evidence type="ECO:0000313" key="3">
    <source>
        <dbReference type="EMBL" id="ORY15201.1"/>
    </source>
</evidence>
<sequence>MSLSPTSPIHVTIYPLISIPQITLQTHSYPAPPALPSLQNACVRAVSIISSSYHTMGISCSHPPPLIEISGPRSKILVPANSALSFHGSPNNHNPRFPYNQVPAGGRNLHTALSPRRTRTPYKSGGGGGFRPRARAGYGRRPGPGPGLGRGIGVGGGVGGIRGGRGFERRKAESDIGSTIEGGEDEYEDVDSGQTILGLESVDSENGIGRGVRGCGGMKGYKLGGGPAARRRTGNPLGRERVARMSVSSASPEMNFRRPSFAARPGEGGGLGREYYDQGVPMGGMGPRQSGNIGMGGGNPYAGQGGMPMGGMGMNPSMGMGMGQTPGMEMGMGGPGAGMQMPMSTPMPTAGVNLQAQPQAQPQPQPQPQQPRRPPLGIFVPEAAYSANTSAQAQPQPQCQPQPPMNVSARLNRPHSAPLHGGGQEWVPGDDFLDACICTTNCNCRKGHRSLYRVRHDNGDTNSGEVRFIPKNRRDCGDHAECGNGEVRPQSAPMTVDARLEKERERRREREREKEERRADRKAKAMGKEIGRLNHMMRKLHAKIDMEHDRRQEEQEREQDLREQMQEQIRMSNTSLPGMPQRMSTAGLGIPGQGLQGLQGAGLGMPGVGVGAGIGGGAAGMGLGMNGMNVPSMNMNMMNPAIGGGGAGLPPRMVAGGVGGPMGVRSMGNLPMAMNSCMDTAGVDRTGGYGYGPASDVSDMVGPNVDPGHRQRIPNRRHFSMAQDSSDMRRHGGRGMPPHRAASDMSFEPRRQPGGRGPPMGRGGMGAGPGRRPRVGQGKGHRRLPGREFDEEEMDMEERGWGGETRGKGKGPFDDASDDWQTDIGGGHDEEPGPSRRDRSPGRRRRGGRNGGGWRENQPRVDDNEEEM</sequence>
<evidence type="ECO:0000256" key="1">
    <source>
        <dbReference type="SAM" id="Coils"/>
    </source>
</evidence>
<accession>A0A1Y1ZY65</accession>
<feature type="region of interest" description="Disordered" evidence="2">
    <location>
        <begin position="327"/>
        <end position="423"/>
    </location>
</feature>
<feature type="region of interest" description="Disordered" evidence="2">
    <location>
        <begin position="109"/>
        <end position="156"/>
    </location>
</feature>
<feature type="compositionally biased region" description="Basic and acidic residues" evidence="2">
    <location>
        <begin position="826"/>
        <end position="841"/>
    </location>
</feature>
<feature type="compositionally biased region" description="Gly residues" evidence="2">
    <location>
        <begin position="140"/>
        <end position="156"/>
    </location>
</feature>
<feature type="region of interest" description="Disordered" evidence="2">
    <location>
        <begin position="245"/>
        <end position="270"/>
    </location>
</feature>
<dbReference type="EMBL" id="MCFA01000027">
    <property type="protein sequence ID" value="ORY15201.1"/>
    <property type="molecule type" value="Genomic_DNA"/>
</dbReference>
<gene>
    <name evidence="3" type="ORF">BCR34DRAFT_192222</name>
</gene>
<feature type="compositionally biased region" description="Gly residues" evidence="2">
    <location>
        <begin position="754"/>
        <end position="769"/>
    </location>
</feature>
<dbReference type="OrthoDB" id="3801350at2759"/>
<proteinExistence type="predicted"/>
<dbReference type="Proteomes" id="UP000193144">
    <property type="component" value="Unassembled WGS sequence"/>
</dbReference>
<feature type="compositionally biased region" description="Basic and acidic residues" evidence="2">
    <location>
        <begin position="498"/>
        <end position="525"/>
    </location>
</feature>
<reference evidence="3 4" key="1">
    <citation type="submission" date="2016-07" db="EMBL/GenBank/DDBJ databases">
        <title>Pervasive Adenine N6-methylation of Active Genes in Fungi.</title>
        <authorList>
            <consortium name="DOE Joint Genome Institute"/>
            <person name="Mondo S.J."/>
            <person name="Dannebaum R.O."/>
            <person name="Kuo R.C."/>
            <person name="Labutti K."/>
            <person name="Haridas S."/>
            <person name="Kuo A."/>
            <person name="Salamov A."/>
            <person name="Ahrendt S.R."/>
            <person name="Lipzen A."/>
            <person name="Sullivan W."/>
            <person name="Andreopoulos W.B."/>
            <person name="Clum A."/>
            <person name="Lindquist E."/>
            <person name="Daum C."/>
            <person name="Ramamoorthy G.K."/>
            <person name="Gryganskyi A."/>
            <person name="Culley D."/>
            <person name="Magnuson J.K."/>
            <person name="James T.Y."/>
            <person name="O'Malley M.A."/>
            <person name="Stajich J.E."/>
            <person name="Spatafora J.W."/>
            <person name="Visel A."/>
            <person name="Grigoriev I.V."/>
        </authorList>
    </citation>
    <scope>NUCLEOTIDE SEQUENCE [LARGE SCALE GENOMIC DNA]</scope>
    <source>
        <strain evidence="3 4">CBS 115471</strain>
    </source>
</reference>
<comment type="caution">
    <text evidence="3">The sequence shown here is derived from an EMBL/GenBank/DDBJ whole genome shotgun (WGS) entry which is preliminary data.</text>
</comment>
<feature type="region of interest" description="Disordered" evidence="2">
    <location>
        <begin position="480"/>
        <end position="525"/>
    </location>
</feature>
<feature type="compositionally biased region" description="Basic residues" evidence="2">
    <location>
        <begin position="771"/>
        <end position="784"/>
    </location>
</feature>
<keyword evidence="4" id="KW-1185">Reference proteome</keyword>
<feature type="coiled-coil region" evidence="1">
    <location>
        <begin position="544"/>
        <end position="571"/>
    </location>
</feature>